<accession>A0ABR2RPH6</accession>
<dbReference type="Pfam" id="PF00141">
    <property type="entry name" value="peroxidase"/>
    <property type="match status" value="1"/>
</dbReference>
<evidence type="ECO:0000256" key="1">
    <source>
        <dbReference type="ARBA" id="ARBA00000189"/>
    </source>
</evidence>
<feature type="domain" description="Plant heme peroxidase family profile" evidence="16">
    <location>
        <begin position="46"/>
        <end position="372"/>
    </location>
</feature>
<dbReference type="PANTHER" id="PTHR31388:SF264">
    <property type="entry name" value="PEROXIDASE 59"/>
    <property type="match status" value="1"/>
</dbReference>
<keyword evidence="13" id="KW-0325">Glycoprotein</keyword>
<keyword evidence="5 15" id="KW-0575">Peroxidase</keyword>
<keyword evidence="4 15" id="KW-0964">Secreted</keyword>
<dbReference type="PROSITE" id="PS00436">
    <property type="entry name" value="PEROXIDASE_2"/>
    <property type="match status" value="1"/>
</dbReference>
<keyword evidence="9 15" id="KW-0106">Calcium</keyword>
<evidence type="ECO:0000256" key="6">
    <source>
        <dbReference type="ARBA" id="ARBA00022617"/>
    </source>
</evidence>
<dbReference type="SUPFAM" id="SSF48113">
    <property type="entry name" value="Heme-dependent peroxidases"/>
    <property type="match status" value="1"/>
</dbReference>
<keyword evidence="11 15" id="KW-0408">Iron</keyword>
<keyword evidence="7 15" id="KW-0479">Metal-binding</keyword>
<comment type="subcellular location">
    <subcellularLocation>
        <location evidence="15">Secreted</location>
    </subcellularLocation>
</comment>
<comment type="catalytic activity">
    <reaction evidence="1 15">
        <text>2 a phenolic donor + H2O2 = 2 a phenolic radical donor + 2 H2O</text>
        <dbReference type="Rhea" id="RHEA:56136"/>
        <dbReference type="ChEBI" id="CHEBI:15377"/>
        <dbReference type="ChEBI" id="CHEBI:16240"/>
        <dbReference type="ChEBI" id="CHEBI:139520"/>
        <dbReference type="ChEBI" id="CHEBI:139521"/>
        <dbReference type="EC" id="1.11.1.7"/>
    </reaction>
</comment>
<comment type="function">
    <text evidence="2">Removal of H(2)O(2), oxidation of toxic reductants, biosynthesis and degradation of lignin, suberization, auxin catabolism, response to environmental stresses such as wounding, pathogen attack and oxidative stress. These functions might be dependent on each isozyme/isoform in each plant tissue.</text>
</comment>
<evidence type="ECO:0000256" key="9">
    <source>
        <dbReference type="ARBA" id="ARBA00022837"/>
    </source>
</evidence>
<evidence type="ECO:0000256" key="5">
    <source>
        <dbReference type="ARBA" id="ARBA00022559"/>
    </source>
</evidence>
<evidence type="ECO:0000256" key="12">
    <source>
        <dbReference type="ARBA" id="ARBA00023157"/>
    </source>
</evidence>
<feature type="signal peptide" evidence="15">
    <location>
        <begin position="1"/>
        <end position="20"/>
    </location>
</feature>
<keyword evidence="14 15" id="KW-0376">Hydrogen peroxide</keyword>
<proteinExistence type="inferred from homology"/>
<dbReference type="PANTHER" id="PTHR31388">
    <property type="entry name" value="PEROXIDASE 72-RELATED"/>
    <property type="match status" value="1"/>
</dbReference>
<comment type="cofactor">
    <cofactor evidence="15">
        <name>heme b</name>
        <dbReference type="ChEBI" id="CHEBI:60344"/>
    </cofactor>
    <text evidence="15">Binds 1 heme b (iron(II)-protoporphyrin IX) group per subunit.</text>
</comment>
<feature type="chain" id="PRO_5044953850" description="Peroxidase" evidence="15">
    <location>
        <begin position="21"/>
        <end position="375"/>
    </location>
</feature>
<dbReference type="Gene3D" id="1.10.520.10">
    <property type="match status" value="2"/>
</dbReference>
<evidence type="ECO:0000259" key="16">
    <source>
        <dbReference type="PROSITE" id="PS50873"/>
    </source>
</evidence>
<organism evidence="17 18">
    <name type="scientific">Hibiscus sabdariffa</name>
    <name type="common">roselle</name>
    <dbReference type="NCBI Taxonomy" id="183260"/>
    <lineage>
        <taxon>Eukaryota</taxon>
        <taxon>Viridiplantae</taxon>
        <taxon>Streptophyta</taxon>
        <taxon>Embryophyta</taxon>
        <taxon>Tracheophyta</taxon>
        <taxon>Spermatophyta</taxon>
        <taxon>Magnoliopsida</taxon>
        <taxon>eudicotyledons</taxon>
        <taxon>Gunneridae</taxon>
        <taxon>Pentapetalae</taxon>
        <taxon>rosids</taxon>
        <taxon>malvids</taxon>
        <taxon>Malvales</taxon>
        <taxon>Malvaceae</taxon>
        <taxon>Malvoideae</taxon>
        <taxon>Hibiscus</taxon>
    </lineage>
</organism>
<keyword evidence="12" id="KW-1015">Disulfide bond</keyword>
<evidence type="ECO:0000256" key="11">
    <source>
        <dbReference type="ARBA" id="ARBA00023004"/>
    </source>
</evidence>
<evidence type="ECO:0000256" key="3">
    <source>
        <dbReference type="ARBA" id="ARBA00012313"/>
    </source>
</evidence>
<evidence type="ECO:0000256" key="14">
    <source>
        <dbReference type="ARBA" id="ARBA00023324"/>
    </source>
</evidence>
<name>A0ABR2RPH6_9ROSI</name>
<dbReference type="InterPro" id="IPR002016">
    <property type="entry name" value="Haem_peroxidase"/>
</dbReference>
<dbReference type="PROSITE" id="PS50873">
    <property type="entry name" value="PEROXIDASE_4"/>
    <property type="match status" value="1"/>
</dbReference>
<dbReference type="PRINTS" id="PR00458">
    <property type="entry name" value="PEROXIDASE"/>
</dbReference>
<dbReference type="Gene3D" id="1.10.420.10">
    <property type="entry name" value="Peroxidase, domain 2"/>
    <property type="match status" value="2"/>
</dbReference>
<dbReference type="CDD" id="cd00693">
    <property type="entry name" value="secretory_peroxidase"/>
    <property type="match status" value="1"/>
</dbReference>
<dbReference type="PRINTS" id="PR00461">
    <property type="entry name" value="PLPEROXIDASE"/>
</dbReference>
<keyword evidence="8 15" id="KW-0732">Signal</keyword>
<dbReference type="InterPro" id="IPR000823">
    <property type="entry name" value="Peroxidase_pln"/>
</dbReference>
<keyword evidence="6 15" id="KW-0349">Heme</keyword>
<keyword evidence="18" id="KW-1185">Reference proteome</keyword>
<dbReference type="InterPro" id="IPR019794">
    <property type="entry name" value="Peroxidases_AS"/>
</dbReference>
<evidence type="ECO:0000256" key="2">
    <source>
        <dbReference type="ARBA" id="ARBA00002322"/>
    </source>
</evidence>
<gene>
    <name evidence="17" type="ORF">V6N11_005902</name>
</gene>
<dbReference type="InterPro" id="IPR033905">
    <property type="entry name" value="Secretory_peroxidase"/>
</dbReference>
<evidence type="ECO:0000256" key="15">
    <source>
        <dbReference type="RuleBase" id="RU362060"/>
    </source>
</evidence>
<comment type="cofactor">
    <cofactor evidence="15">
        <name>Ca(2+)</name>
        <dbReference type="ChEBI" id="CHEBI:29108"/>
    </cofactor>
    <text evidence="15">Binds 2 calcium ions per subunit.</text>
</comment>
<dbReference type="EMBL" id="JBBPBN010000021">
    <property type="protein sequence ID" value="KAK9014759.1"/>
    <property type="molecule type" value="Genomic_DNA"/>
</dbReference>
<evidence type="ECO:0000256" key="13">
    <source>
        <dbReference type="ARBA" id="ARBA00023180"/>
    </source>
</evidence>
<dbReference type="InterPro" id="IPR010255">
    <property type="entry name" value="Haem_peroxidase_sf"/>
</dbReference>
<evidence type="ECO:0000256" key="7">
    <source>
        <dbReference type="ARBA" id="ARBA00022723"/>
    </source>
</evidence>
<reference evidence="17 18" key="1">
    <citation type="journal article" date="2024" name="G3 (Bethesda)">
        <title>Genome assembly of Hibiscus sabdariffa L. provides insights into metabolisms of medicinal natural products.</title>
        <authorList>
            <person name="Kim T."/>
        </authorList>
    </citation>
    <scope>NUCLEOTIDE SEQUENCE [LARGE SCALE GENOMIC DNA]</scope>
    <source>
        <strain evidence="17">TK-2024</strain>
        <tissue evidence="17">Old leaves</tissue>
    </source>
</reference>
<keyword evidence="10 15" id="KW-0560">Oxidoreductase</keyword>
<evidence type="ECO:0000256" key="10">
    <source>
        <dbReference type="ARBA" id="ARBA00023002"/>
    </source>
</evidence>
<sequence>MKSSIPSILLLAVHVSIVCAAWGQGEQDFPTFTTLPLPHTQPFDHLLSFDYYHQRCPQLEQIIHKSLQQWIAKDRTIAASLLRLHFHDCFVTGCDASILLNHEGSERRAEESKTLRGFQVIDDIKAEVEKSCPATVSCTDILTAATRDATVLLGGPYWRVPYGRKDSRTSDQKDAETLPTGHESVTTLLELFQSKGLNLVDLVVLSGTYCPNSNNPFSCLLLDELTPDGAIFVCPGAHTIGRTSCSAIQQRVYQGLNGTSGMPNPPIDDRYLDYLQRKCRCASEEYVDLDATTPTTFDSQFYANLERKMGLLSSDQSLYSDSRTSPIVNALIQTPSLFRHQFAVSMVRLANIQVLSGPHEAGEIRTNCNFVNSYQ</sequence>
<evidence type="ECO:0000313" key="18">
    <source>
        <dbReference type="Proteomes" id="UP001396334"/>
    </source>
</evidence>
<comment type="caution">
    <text evidence="17">The sequence shown here is derived from an EMBL/GenBank/DDBJ whole genome shotgun (WGS) entry which is preliminary data.</text>
</comment>
<evidence type="ECO:0000313" key="17">
    <source>
        <dbReference type="EMBL" id="KAK9014759.1"/>
    </source>
</evidence>
<comment type="similarity">
    <text evidence="15">Belongs to the peroxidase family. Classical plant (class III) peroxidase subfamily.</text>
</comment>
<dbReference type="Proteomes" id="UP001396334">
    <property type="component" value="Unassembled WGS sequence"/>
</dbReference>
<evidence type="ECO:0000256" key="4">
    <source>
        <dbReference type="ARBA" id="ARBA00022525"/>
    </source>
</evidence>
<dbReference type="EC" id="1.11.1.7" evidence="3 15"/>
<evidence type="ECO:0000256" key="8">
    <source>
        <dbReference type="ARBA" id="ARBA00022729"/>
    </source>
</evidence>
<protein>
    <recommendedName>
        <fullName evidence="3 15">Peroxidase</fullName>
        <ecNumber evidence="3 15">1.11.1.7</ecNumber>
    </recommendedName>
</protein>